<keyword evidence="7" id="KW-0653">Protein transport</keyword>
<dbReference type="InterPro" id="IPR012476">
    <property type="entry name" value="GLE1"/>
</dbReference>
<sequence>MKFSFDDLVDQFDLNSDIESQDHQLATSPNSSIISEDNSLFPSFSLLKTKNQNVDQVQAEKQLKLDDKILDMLSSLDFKDKLVDPLAYEPFSVSFKNKRSQQPYIFENEPLDEADDYNEKHVTKALQDSIDSRWKKLEIANLKQINTIKEEKRRIEEERLRLERERRAREEEEARRKAAEEEERKRRLQLEEEERIRKQKEEEEAKRKAAQEEEARLKRIEEEAKRKEEENKQKKEAEAKAEAQLLEEQERKKIQQNKTDFKSIEKTFWKYKERIAIIKKDIVEPMKNANKELRNIISRHKRKINPKFGQLTNSNQQLISIQTELIELINETKSDQLAYQWILNFIAKAIVHQAETEVRVKPESAIPLGKLTLTLLVRFPELKTLLVARFVKKCPYVIGFTCEIDTEKGRENMGWKRNSEQKWEDDTSYDERMAGMTTLFFVITRLPLSQDLITSFSHPLPIIYSWQFLARMANTPIDLLTNTHFVVIGAWWDAAAAQFLQAYSNQSTKLLQLIARDLTDAVASKKFVGAARLRILLEEWEMGQMKSFPEMTA</sequence>
<evidence type="ECO:0000256" key="6">
    <source>
        <dbReference type="ARBA" id="ARBA00022816"/>
    </source>
</evidence>
<dbReference type="PANTHER" id="PTHR12960:SF0">
    <property type="entry name" value="MRNA EXPORT FACTOR GLE1"/>
    <property type="match status" value="1"/>
</dbReference>
<keyword evidence="9 17" id="KW-0175">Coiled coil</keyword>
<feature type="coiled-coil region" evidence="17">
    <location>
        <begin position="145"/>
        <end position="258"/>
    </location>
</feature>
<dbReference type="KEGG" id="ndi:NDAI_0E03270"/>
<dbReference type="RefSeq" id="XP_003670387.1">
    <property type="nucleotide sequence ID" value="XM_003670339.1"/>
</dbReference>
<dbReference type="GO" id="GO:0006446">
    <property type="term" value="P:regulation of translational initiation"/>
    <property type="evidence" value="ECO:0007669"/>
    <property type="project" value="EnsemblFungi"/>
</dbReference>
<evidence type="ECO:0000256" key="1">
    <source>
        <dbReference type="ARBA" id="ARBA00004335"/>
    </source>
</evidence>
<keyword evidence="6" id="KW-0509">mRNA transport</keyword>
<keyword evidence="8" id="KW-0811">Translocation</keyword>
<dbReference type="HOGENOM" id="CLU_029651_0_0_1"/>
<evidence type="ECO:0000256" key="7">
    <source>
        <dbReference type="ARBA" id="ARBA00022927"/>
    </source>
</evidence>
<evidence type="ECO:0000256" key="12">
    <source>
        <dbReference type="ARBA" id="ARBA00023242"/>
    </source>
</evidence>
<dbReference type="PANTHER" id="PTHR12960">
    <property type="entry name" value="GLE-1-RELATED"/>
    <property type="match status" value="1"/>
</dbReference>
<proteinExistence type="inferred from homology"/>
<organism evidence="18 19">
    <name type="scientific">Naumovozyma dairenensis (strain ATCC 10597 / BCRC 20456 / CBS 421 / NBRC 0211 / NRRL Y-12639)</name>
    <name type="common">Saccharomyces dairenensis</name>
    <dbReference type="NCBI Taxonomy" id="1071378"/>
    <lineage>
        <taxon>Eukaryota</taxon>
        <taxon>Fungi</taxon>
        <taxon>Dikarya</taxon>
        <taxon>Ascomycota</taxon>
        <taxon>Saccharomycotina</taxon>
        <taxon>Saccharomycetes</taxon>
        <taxon>Saccharomycetales</taxon>
        <taxon>Saccharomycetaceae</taxon>
        <taxon>Naumovozyma</taxon>
    </lineage>
</organism>
<dbReference type="GO" id="GO:0005737">
    <property type="term" value="C:cytoplasm"/>
    <property type="evidence" value="ECO:0007669"/>
    <property type="project" value="EnsemblFungi"/>
</dbReference>
<evidence type="ECO:0000256" key="2">
    <source>
        <dbReference type="ARBA" id="ARBA00004567"/>
    </source>
</evidence>
<dbReference type="FunFam" id="1.25.40.510:FF:000003">
    <property type="entry name" value="Nucleoporin GLE1"/>
    <property type="match status" value="1"/>
</dbReference>
<evidence type="ECO:0000313" key="19">
    <source>
        <dbReference type="Proteomes" id="UP000000689"/>
    </source>
</evidence>
<dbReference type="GeneID" id="11498722"/>
<dbReference type="GO" id="GO:0008047">
    <property type="term" value="F:enzyme activator activity"/>
    <property type="evidence" value="ECO:0007669"/>
    <property type="project" value="EnsemblFungi"/>
</dbReference>
<keyword evidence="5" id="KW-0813">Transport</keyword>
<dbReference type="Gene3D" id="1.25.40.510">
    <property type="entry name" value="GLE1-like"/>
    <property type="match status" value="1"/>
</dbReference>
<dbReference type="eggNOG" id="KOG2412">
    <property type="taxonomic scope" value="Eukaryota"/>
</dbReference>
<comment type="similarity">
    <text evidence="4">Belongs to the GLE1 family.</text>
</comment>
<dbReference type="GO" id="GO:0031369">
    <property type="term" value="F:translation initiation factor binding"/>
    <property type="evidence" value="ECO:0007669"/>
    <property type="project" value="EnsemblFungi"/>
</dbReference>
<dbReference type="Proteomes" id="UP000000689">
    <property type="component" value="Chromosome 5"/>
</dbReference>
<evidence type="ECO:0000256" key="4">
    <source>
        <dbReference type="ARBA" id="ARBA00011056"/>
    </source>
</evidence>
<evidence type="ECO:0000256" key="10">
    <source>
        <dbReference type="ARBA" id="ARBA00023132"/>
    </source>
</evidence>
<dbReference type="GO" id="GO:0005543">
    <property type="term" value="F:phospholipid binding"/>
    <property type="evidence" value="ECO:0007669"/>
    <property type="project" value="EnsemblFungi"/>
</dbReference>
<evidence type="ECO:0000313" key="18">
    <source>
        <dbReference type="EMBL" id="CCD25144.1"/>
    </source>
</evidence>
<dbReference type="OMA" id="VPANIHS"/>
<protein>
    <recommendedName>
        <fullName evidence="13">mRNA export factor GLE1</fullName>
    </recommendedName>
    <alternativeName>
        <fullName evidence="15">Nuclear pore protein GLE1</fullName>
    </alternativeName>
    <alternativeName>
        <fullName evidence="14">Nucleoporin GLE1</fullName>
    </alternativeName>
    <alternativeName>
        <fullName evidence="16">RNA export factor GLE1</fullName>
    </alternativeName>
</protein>
<dbReference type="STRING" id="1071378.G0WBM4"/>
<gene>
    <name evidence="18" type="primary">NDAI0E03270</name>
    <name evidence="18" type="ordered locus">NDAI_0E03270</name>
</gene>
<dbReference type="GO" id="GO:0006409">
    <property type="term" value="P:tRNA export from nucleus"/>
    <property type="evidence" value="ECO:0007669"/>
    <property type="project" value="EnsemblFungi"/>
</dbReference>
<reference evidence="18 19" key="1">
    <citation type="journal article" date="2011" name="Proc. Natl. Acad. Sci. U.S.A.">
        <title>Evolutionary erosion of yeast sex chromosomes by mating-type switching accidents.</title>
        <authorList>
            <person name="Gordon J.L."/>
            <person name="Armisen D."/>
            <person name="Proux-Wera E."/>
            <person name="Oheigeartaigh S.S."/>
            <person name="Byrne K.P."/>
            <person name="Wolfe K.H."/>
        </authorList>
    </citation>
    <scope>NUCLEOTIDE SEQUENCE [LARGE SCALE GENOMIC DNA]</scope>
    <source>
        <strain evidence="19">ATCC 10597 / BCRC 20456 / CBS 421 / NBRC 0211 / NRRL Y-12639</strain>
    </source>
</reference>
<dbReference type="OrthoDB" id="420884at2759"/>
<dbReference type="AlphaFoldDB" id="G0WBM4"/>
<dbReference type="GO" id="GO:0006449">
    <property type="term" value="P:regulation of translational termination"/>
    <property type="evidence" value="ECO:0007669"/>
    <property type="project" value="EnsemblFungi"/>
</dbReference>
<dbReference type="EMBL" id="HE580271">
    <property type="protein sequence ID" value="CCD25144.1"/>
    <property type="molecule type" value="Genomic_DNA"/>
</dbReference>
<evidence type="ECO:0000256" key="14">
    <source>
        <dbReference type="ARBA" id="ARBA00029983"/>
    </source>
</evidence>
<accession>G0WBM4</accession>
<keyword evidence="11" id="KW-0472">Membrane</keyword>
<evidence type="ECO:0000256" key="11">
    <source>
        <dbReference type="ARBA" id="ARBA00023136"/>
    </source>
</evidence>
<dbReference type="GO" id="GO:0016973">
    <property type="term" value="P:poly(A)+ mRNA export from nucleus"/>
    <property type="evidence" value="ECO:0007669"/>
    <property type="project" value="EnsemblFungi"/>
</dbReference>
<evidence type="ECO:0000256" key="15">
    <source>
        <dbReference type="ARBA" id="ARBA00075092"/>
    </source>
</evidence>
<dbReference type="GO" id="GO:0000822">
    <property type="term" value="F:inositol hexakisphosphate binding"/>
    <property type="evidence" value="ECO:0007669"/>
    <property type="project" value="EnsemblFungi"/>
</dbReference>
<keyword evidence="10" id="KW-0906">Nuclear pore complex</keyword>
<name>G0WBM4_NAUDC</name>
<evidence type="ECO:0000256" key="16">
    <source>
        <dbReference type="ARBA" id="ARBA00075681"/>
    </source>
</evidence>
<comment type="subcellular location">
    <subcellularLocation>
        <location evidence="1">Nucleus membrane</location>
        <topology evidence="1">Peripheral membrane protein</topology>
        <orientation evidence="1">Cytoplasmic side</orientation>
    </subcellularLocation>
    <subcellularLocation>
        <location evidence="3">Nucleus membrane</location>
        <topology evidence="3">Peripheral membrane protein</topology>
        <orientation evidence="3">Nucleoplasmic side</orientation>
    </subcellularLocation>
    <subcellularLocation>
        <location evidence="2">Nucleus</location>
        <location evidence="2">Nuclear pore complex</location>
    </subcellularLocation>
</comment>
<evidence type="ECO:0000256" key="3">
    <source>
        <dbReference type="ARBA" id="ARBA00004620"/>
    </source>
</evidence>
<dbReference type="InterPro" id="IPR038506">
    <property type="entry name" value="GLE1-like_sf"/>
</dbReference>
<evidence type="ECO:0000256" key="5">
    <source>
        <dbReference type="ARBA" id="ARBA00022448"/>
    </source>
</evidence>
<keyword evidence="12" id="KW-0539">Nucleus</keyword>
<evidence type="ECO:0000256" key="13">
    <source>
        <dbReference type="ARBA" id="ARBA00026227"/>
    </source>
</evidence>
<dbReference type="GO" id="GO:0031965">
    <property type="term" value="C:nuclear membrane"/>
    <property type="evidence" value="ECO:0007669"/>
    <property type="project" value="UniProtKB-SubCell"/>
</dbReference>
<evidence type="ECO:0000256" key="9">
    <source>
        <dbReference type="ARBA" id="ARBA00023054"/>
    </source>
</evidence>
<dbReference type="GO" id="GO:0015031">
    <property type="term" value="P:protein transport"/>
    <property type="evidence" value="ECO:0007669"/>
    <property type="project" value="UniProtKB-KW"/>
</dbReference>
<evidence type="ECO:0000256" key="8">
    <source>
        <dbReference type="ARBA" id="ARBA00023010"/>
    </source>
</evidence>
<evidence type="ECO:0000256" key="17">
    <source>
        <dbReference type="SAM" id="Coils"/>
    </source>
</evidence>
<dbReference type="GO" id="GO:0044614">
    <property type="term" value="C:nuclear pore cytoplasmic filaments"/>
    <property type="evidence" value="ECO:0007669"/>
    <property type="project" value="EnsemblFungi"/>
</dbReference>
<dbReference type="Pfam" id="PF07817">
    <property type="entry name" value="GLE1"/>
    <property type="match status" value="1"/>
</dbReference>
<keyword evidence="19" id="KW-1185">Reference proteome</keyword>